<dbReference type="PANTHER" id="PTHR43394">
    <property type="entry name" value="ATP-DEPENDENT PERMEASE MDL1, MITOCHONDRIAL"/>
    <property type="match status" value="1"/>
</dbReference>
<dbReference type="Pfam" id="PF00005">
    <property type="entry name" value="ABC_tran"/>
    <property type="match status" value="1"/>
</dbReference>
<feature type="domain" description="ABC transmembrane type-1" evidence="9">
    <location>
        <begin position="29"/>
        <end position="314"/>
    </location>
</feature>
<feature type="transmembrane region" description="Helical" evidence="7">
    <location>
        <begin position="170"/>
        <end position="190"/>
    </location>
</feature>
<dbReference type="InterPro" id="IPR039421">
    <property type="entry name" value="Type_1_exporter"/>
</dbReference>
<dbReference type="GO" id="GO:0005524">
    <property type="term" value="F:ATP binding"/>
    <property type="evidence" value="ECO:0007669"/>
    <property type="project" value="UniProtKB-KW"/>
</dbReference>
<organism evidence="10 11">
    <name type="scientific">Nocardiopsis tropica</name>
    <dbReference type="NCBI Taxonomy" id="109330"/>
    <lineage>
        <taxon>Bacteria</taxon>
        <taxon>Bacillati</taxon>
        <taxon>Actinomycetota</taxon>
        <taxon>Actinomycetes</taxon>
        <taxon>Streptosporangiales</taxon>
        <taxon>Nocardiopsidaceae</taxon>
        <taxon>Nocardiopsis</taxon>
    </lineage>
</organism>
<keyword evidence="3" id="KW-0547">Nucleotide-binding</keyword>
<dbReference type="PROSITE" id="PS50929">
    <property type="entry name" value="ABC_TM1F"/>
    <property type="match status" value="1"/>
</dbReference>
<feature type="transmembrane region" description="Helical" evidence="7">
    <location>
        <begin position="72"/>
        <end position="94"/>
    </location>
</feature>
<sequence>MTAVLPVAGRAHVRRAAVREIRADRWTFALMLALNVLAALAALIAPWLVGLIVDTVQRSPGPAAVASVDRTALAIVVVTVVHILLARYSLYVGYRFGEGAAARIRERFLERTLALPAATVEHTATGDLAARGTSDVTRVASALRNAIPEVFVALTQGLFLIGAVLFIDPVLGACGLATLVTIVVALRWYLRRARTAYLAEGASGSDLAEVLTSTASGARTVEALRLQERRIAAAETAIETARGARLRTLWLRTVLFPSVDVSAVLPLVGVLLIGGVFYQNGSVSLGTVVTAALYLRQLSVPLDTIMLWVEELQASGASFARVEGLAAAPAAERPTSAEPADDRILVRDVRYAYDHRGDVLHGLDLTVQPGERLAVVGPSGAGKSTLGRLLAGLDRPRTGEVTVGGVPVADLAPELLRRQVVLLTQDHHVFRDTLRHNLLLARAGATDAELHAALETVSADWARELPEGLDTVLSPDTHKLNGGQAQQLSLARVVLADPHTLILDEATALLDPATARNTERALAAVLEGRSVIAIAHRLQTAHDAERIAVMDEGRIIELGSHGELLARGGTYANLWRSWHGD</sequence>
<dbReference type="Gene3D" id="3.40.50.300">
    <property type="entry name" value="P-loop containing nucleotide triphosphate hydrolases"/>
    <property type="match status" value="1"/>
</dbReference>
<dbReference type="PROSITE" id="PS50893">
    <property type="entry name" value="ABC_TRANSPORTER_2"/>
    <property type="match status" value="1"/>
</dbReference>
<dbReference type="EMBL" id="JBEQNB010000018">
    <property type="protein sequence ID" value="MES0837460.1"/>
    <property type="molecule type" value="Genomic_DNA"/>
</dbReference>
<feature type="transmembrane region" description="Helical" evidence="7">
    <location>
        <begin position="254"/>
        <end position="278"/>
    </location>
</feature>
<name>A0ABV2A278_9ACTN</name>
<dbReference type="Pfam" id="PF00664">
    <property type="entry name" value="ABC_membrane"/>
    <property type="match status" value="1"/>
</dbReference>
<dbReference type="InterPro" id="IPR003439">
    <property type="entry name" value="ABC_transporter-like_ATP-bd"/>
</dbReference>
<dbReference type="InterPro" id="IPR003593">
    <property type="entry name" value="AAA+_ATPase"/>
</dbReference>
<evidence type="ECO:0000256" key="2">
    <source>
        <dbReference type="ARBA" id="ARBA00022692"/>
    </source>
</evidence>
<evidence type="ECO:0000256" key="6">
    <source>
        <dbReference type="ARBA" id="ARBA00023136"/>
    </source>
</evidence>
<evidence type="ECO:0000256" key="7">
    <source>
        <dbReference type="SAM" id="Phobius"/>
    </source>
</evidence>
<evidence type="ECO:0000313" key="10">
    <source>
        <dbReference type="EMBL" id="MES0837460.1"/>
    </source>
</evidence>
<feature type="transmembrane region" description="Helical" evidence="7">
    <location>
        <begin position="146"/>
        <end position="164"/>
    </location>
</feature>
<keyword evidence="2 7" id="KW-0812">Transmembrane</keyword>
<proteinExistence type="predicted"/>
<feature type="domain" description="ABC transporter" evidence="8">
    <location>
        <begin position="344"/>
        <end position="577"/>
    </location>
</feature>
<comment type="caution">
    <text evidence="10">The sequence shown here is derived from an EMBL/GenBank/DDBJ whole genome shotgun (WGS) entry which is preliminary data.</text>
</comment>
<dbReference type="Gene3D" id="1.20.1560.10">
    <property type="entry name" value="ABC transporter type 1, transmembrane domain"/>
    <property type="match status" value="1"/>
</dbReference>
<evidence type="ECO:0000256" key="1">
    <source>
        <dbReference type="ARBA" id="ARBA00004651"/>
    </source>
</evidence>
<evidence type="ECO:0000256" key="4">
    <source>
        <dbReference type="ARBA" id="ARBA00022840"/>
    </source>
</evidence>
<evidence type="ECO:0000259" key="8">
    <source>
        <dbReference type="PROSITE" id="PS50893"/>
    </source>
</evidence>
<gene>
    <name evidence="10" type="ORF">ABUK86_27035</name>
</gene>
<evidence type="ECO:0000256" key="3">
    <source>
        <dbReference type="ARBA" id="ARBA00022741"/>
    </source>
</evidence>
<reference evidence="10 11" key="1">
    <citation type="submission" date="2024-06" db="EMBL/GenBank/DDBJ databases">
        <authorList>
            <person name="Bataeva Y.V."/>
            <person name="Grigorian L.N."/>
            <person name="Solomentsev V.I."/>
        </authorList>
    </citation>
    <scope>NUCLEOTIDE SEQUENCE [LARGE SCALE GENOMIC DNA]</scope>
    <source>
        <strain evidence="11">SCPM-O-B-12605 (RCAM04882)</strain>
    </source>
</reference>
<dbReference type="CDD" id="cd07346">
    <property type="entry name" value="ABC_6TM_exporters"/>
    <property type="match status" value="1"/>
</dbReference>
<dbReference type="Proteomes" id="UP001432401">
    <property type="component" value="Unassembled WGS sequence"/>
</dbReference>
<dbReference type="SUPFAM" id="SSF52540">
    <property type="entry name" value="P-loop containing nucleoside triphosphate hydrolases"/>
    <property type="match status" value="1"/>
</dbReference>
<dbReference type="RefSeq" id="WP_352986329.1">
    <property type="nucleotide sequence ID" value="NZ_JBEQNA010000018.1"/>
</dbReference>
<feature type="transmembrane region" description="Helical" evidence="7">
    <location>
        <begin position="28"/>
        <end position="52"/>
    </location>
</feature>
<evidence type="ECO:0000313" key="11">
    <source>
        <dbReference type="Proteomes" id="UP001432401"/>
    </source>
</evidence>
<evidence type="ECO:0000256" key="5">
    <source>
        <dbReference type="ARBA" id="ARBA00022989"/>
    </source>
</evidence>
<dbReference type="InterPro" id="IPR027417">
    <property type="entry name" value="P-loop_NTPase"/>
</dbReference>
<dbReference type="InterPro" id="IPR011527">
    <property type="entry name" value="ABC1_TM_dom"/>
</dbReference>
<dbReference type="PANTHER" id="PTHR43394:SF1">
    <property type="entry name" value="ATP-BINDING CASSETTE SUB-FAMILY B MEMBER 10, MITOCHONDRIAL"/>
    <property type="match status" value="1"/>
</dbReference>
<protein>
    <submittedName>
        <fullName evidence="10">ABC transporter ATP-binding protein</fullName>
    </submittedName>
</protein>
<accession>A0ABV2A278</accession>
<dbReference type="SUPFAM" id="SSF90123">
    <property type="entry name" value="ABC transporter transmembrane region"/>
    <property type="match status" value="1"/>
</dbReference>
<keyword evidence="4 10" id="KW-0067">ATP-binding</keyword>
<comment type="subcellular location">
    <subcellularLocation>
        <location evidence="1">Cell membrane</location>
        <topology evidence="1">Multi-pass membrane protein</topology>
    </subcellularLocation>
</comment>
<keyword evidence="6 7" id="KW-0472">Membrane</keyword>
<keyword evidence="11" id="KW-1185">Reference proteome</keyword>
<keyword evidence="5 7" id="KW-1133">Transmembrane helix</keyword>
<evidence type="ECO:0000259" key="9">
    <source>
        <dbReference type="PROSITE" id="PS50929"/>
    </source>
</evidence>
<dbReference type="InterPro" id="IPR036640">
    <property type="entry name" value="ABC1_TM_sf"/>
</dbReference>
<dbReference type="SMART" id="SM00382">
    <property type="entry name" value="AAA"/>
    <property type="match status" value="1"/>
</dbReference>